<keyword evidence="3" id="KW-1133">Transmembrane helix</keyword>
<protein>
    <submittedName>
        <fullName evidence="5">H-2 class II histocompatibility antigen, A-Q alpha chain-like</fullName>
    </submittedName>
</protein>
<dbReference type="InterPro" id="IPR003597">
    <property type="entry name" value="Ig_C1-set"/>
</dbReference>
<dbReference type="Ensembl" id="ENSAPOT00000025858.1">
    <property type="protein sequence ID" value="ENSAPOP00000032181.1"/>
    <property type="gene ID" value="ENSAPOG00000019926.1"/>
</dbReference>
<evidence type="ECO:0000256" key="1">
    <source>
        <dbReference type="ARBA" id="ARBA00007394"/>
    </source>
</evidence>
<organism evidence="5 6">
    <name type="scientific">Acanthochromis polyacanthus</name>
    <name type="common">spiny chromis</name>
    <dbReference type="NCBI Taxonomy" id="80966"/>
    <lineage>
        <taxon>Eukaryota</taxon>
        <taxon>Metazoa</taxon>
        <taxon>Chordata</taxon>
        <taxon>Craniata</taxon>
        <taxon>Vertebrata</taxon>
        <taxon>Euteleostomi</taxon>
        <taxon>Actinopterygii</taxon>
        <taxon>Neopterygii</taxon>
        <taxon>Teleostei</taxon>
        <taxon>Neoteleostei</taxon>
        <taxon>Acanthomorphata</taxon>
        <taxon>Ovalentaria</taxon>
        <taxon>Pomacentridae</taxon>
        <taxon>Acanthochromis</taxon>
    </lineage>
</organism>
<dbReference type="GO" id="GO:0019882">
    <property type="term" value="P:antigen processing and presentation"/>
    <property type="evidence" value="ECO:0007669"/>
    <property type="project" value="InterPro"/>
</dbReference>
<evidence type="ECO:0000256" key="2">
    <source>
        <dbReference type="ARBA" id="ARBA00023319"/>
    </source>
</evidence>
<reference evidence="5" key="1">
    <citation type="submission" date="2025-08" db="UniProtKB">
        <authorList>
            <consortium name="Ensembl"/>
        </authorList>
    </citation>
    <scope>IDENTIFICATION</scope>
</reference>
<sequence length="223" mass="25303">MNRVLKEVLKLQQTSSHQFHYIYSCYESNDVRVDVVVDDVVIAYADFNKGEMVMAVPKLPQSVKEWKKRAYEIAKTSIAHCHSSLFTAKGADPGSPMRQEAPDSFVYTRYGGEEDVFNTLYCLANHFYPATINFTWAKNGVEVTEGVFNLRYQHNADGTFHRISTLTFTPQEGDVYSCKVEHQLKEKKKRSSVSPAAVFFIVSLVLCLMGIATGVFFFNKQPD</sequence>
<dbReference type="Pfam" id="PF07654">
    <property type="entry name" value="C1-set"/>
    <property type="match status" value="1"/>
</dbReference>
<keyword evidence="3" id="KW-0812">Transmembrane</keyword>
<evidence type="ECO:0000256" key="3">
    <source>
        <dbReference type="SAM" id="Phobius"/>
    </source>
</evidence>
<evidence type="ECO:0000313" key="6">
    <source>
        <dbReference type="Proteomes" id="UP000257200"/>
    </source>
</evidence>
<dbReference type="InterPro" id="IPR003006">
    <property type="entry name" value="Ig/MHC_CS"/>
</dbReference>
<dbReference type="PANTHER" id="PTHR19944:SF86">
    <property type="entry name" value="HLA CLASS II HISTOCOMPATIBILITY ANTIGEN, DR ALPHA CHAIN"/>
    <property type="match status" value="1"/>
</dbReference>
<dbReference type="InterPro" id="IPR007110">
    <property type="entry name" value="Ig-like_dom"/>
</dbReference>
<evidence type="ECO:0000259" key="4">
    <source>
        <dbReference type="PROSITE" id="PS50835"/>
    </source>
</evidence>
<dbReference type="SMART" id="SM00407">
    <property type="entry name" value="IGc1"/>
    <property type="match status" value="1"/>
</dbReference>
<proteinExistence type="inferred from homology"/>
<dbReference type="AlphaFoldDB" id="A0A3Q1GN59"/>
<dbReference type="PROSITE" id="PS00290">
    <property type="entry name" value="IG_MHC"/>
    <property type="match status" value="1"/>
</dbReference>
<name>A0A3Q1GN59_9TELE</name>
<dbReference type="SMART" id="SM00920">
    <property type="entry name" value="MHC_II_alpha"/>
    <property type="match status" value="1"/>
</dbReference>
<dbReference type="PROSITE" id="PS50835">
    <property type="entry name" value="IG_LIKE"/>
    <property type="match status" value="1"/>
</dbReference>
<evidence type="ECO:0000313" key="5">
    <source>
        <dbReference type="Ensembl" id="ENSAPOP00000032181.1"/>
    </source>
</evidence>
<dbReference type="Gene3D" id="2.60.40.10">
    <property type="entry name" value="Immunoglobulins"/>
    <property type="match status" value="1"/>
</dbReference>
<dbReference type="Proteomes" id="UP000257200">
    <property type="component" value="Unplaced"/>
</dbReference>
<dbReference type="SUPFAM" id="SSF48726">
    <property type="entry name" value="Immunoglobulin"/>
    <property type="match status" value="1"/>
</dbReference>
<dbReference type="GO" id="GO:0042613">
    <property type="term" value="C:MHC class II protein complex"/>
    <property type="evidence" value="ECO:0007669"/>
    <property type="project" value="InterPro"/>
</dbReference>
<feature type="transmembrane region" description="Helical" evidence="3">
    <location>
        <begin position="196"/>
        <end position="218"/>
    </location>
</feature>
<dbReference type="InterPro" id="IPR050160">
    <property type="entry name" value="MHC/Immunoglobulin"/>
</dbReference>
<dbReference type="InterPro" id="IPR013783">
    <property type="entry name" value="Ig-like_fold"/>
</dbReference>
<keyword evidence="2" id="KW-0393">Immunoglobulin domain</keyword>
<comment type="similarity">
    <text evidence="1">Belongs to the MHC class II family.</text>
</comment>
<dbReference type="STRING" id="80966.ENSAPOP00000032181"/>
<accession>A0A3Q1GN59</accession>
<keyword evidence="6" id="KW-1185">Reference proteome</keyword>
<reference evidence="5" key="2">
    <citation type="submission" date="2025-09" db="UniProtKB">
        <authorList>
            <consortium name="Ensembl"/>
        </authorList>
    </citation>
    <scope>IDENTIFICATION</scope>
</reference>
<dbReference type="PANTHER" id="PTHR19944">
    <property type="entry name" value="MHC CLASS II-RELATED"/>
    <property type="match status" value="1"/>
</dbReference>
<dbReference type="InParanoid" id="A0A3Q1GN59"/>
<feature type="domain" description="Ig-like" evidence="4">
    <location>
        <begin position="96"/>
        <end position="194"/>
    </location>
</feature>
<dbReference type="GO" id="GO:0006955">
    <property type="term" value="P:immune response"/>
    <property type="evidence" value="ECO:0007669"/>
    <property type="project" value="InterPro"/>
</dbReference>
<dbReference type="GeneTree" id="ENSGT00940000161847"/>
<dbReference type="InterPro" id="IPR036179">
    <property type="entry name" value="Ig-like_dom_sf"/>
</dbReference>
<dbReference type="InterPro" id="IPR001003">
    <property type="entry name" value="MHC_II_a_N"/>
</dbReference>
<keyword evidence="3" id="KW-0472">Membrane</keyword>